<proteinExistence type="predicted"/>
<dbReference type="InterPro" id="IPR027417">
    <property type="entry name" value="P-loop_NTPase"/>
</dbReference>
<keyword evidence="2" id="KW-1185">Reference proteome</keyword>
<dbReference type="EMBL" id="QUSW01000001">
    <property type="protein sequence ID" value="RQP26845.1"/>
    <property type="molecule type" value="Genomic_DNA"/>
</dbReference>
<protein>
    <submittedName>
        <fullName evidence="1">AAA family ATPase</fullName>
    </submittedName>
</protein>
<gene>
    <name evidence="1" type="ORF">DZC73_04380</name>
</gene>
<dbReference type="Pfam" id="PF13207">
    <property type="entry name" value="AAA_17"/>
    <property type="match status" value="1"/>
</dbReference>
<accession>A0A3N7K7M4</accession>
<name>A0A3N7K7M4_9BURK</name>
<evidence type="ECO:0000313" key="2">
    <source>
        <dbReference type="Proteomes" id="UP000267464"/>
    </source>
</evidence>
<comment type="caution">
    <text evidence="1">The sequence shown here is derived from an EMBL/GenBank/DDBJ whole genome shotgun (WGS) entry which is preliminary data.</text>
</comment>
<dbReference type="AlphaFoldDB" id="A0A3N7K7M4"/>
<dbReference type="SUPFAM" id="SSF52540">
    <property type="entry name" value="P-loop containing nucleoside triphosphate hydrolases"/>
    <property type="match status" value="1"/>
</dbReference>
<reference evidence="1 2" key="2">
    <citation type="submission" date="2018-12" db="EMBL/GenBank/DDBJ databases">
        <title>Rhizobacter gummiphilus sp. nov., a rubber-degrading bacterium isolated from the soil of a botanical garden in Japan.</title>
        <authorList>
            <person name="Shunsuke S.S."/>
        </authorList>
    </citation>
    <scope>NUCLEOTIDE SEQUENCE [LARGE SCALE GENOMIC DNA]</scope>
    <source>
        <strain evidence="1 2">S-16</strain>
    </source>
</reference>
<sequence length="255" mass="28137">MGGRAIPWWRRHGRRVKRIHRQEEARLWRHAGARRARRSAGRSQRPVSKLHAATRLFISAPTGLPTGHHRHVSGRYRPMNIFVAGIHGVGKTYLAKRLPPASGLMHKSASVLIKEERALPEWNTDKRVADVDGNQVALAKAVARYNAEGTALLLDGHFVLVGQNGLFVPLGADVFKALNLSAIVLIEAPPDVVAGRVTQRDELHRDSAWLTDFMAKERTQAELVCAELNLPLTVLNSPSDADFAFAIASLARDRG</sequence>
<dbReference type="Gene3D" id="3.40.50.300">
    <property type="entry name" value="P-loop containing nucleotide triphosphate hydrolases"/>
    <property type="match status" value="1"/>
</dbReference>
<reference evidence="1 2" key="1">
    <citation type="submission" date="2018-08" db="EMBL/GenBank/DDBJ databases">
        <authorList>
            <person name="Khan S.A."/>
            <person name="Jeon C.O."/>
            <person name="Chun B.H."/>
            <person name="Jeong S.E."/>
        </authorList>
    </citation>
    <scope>NUCLEOTIDE SEQUENCE [LARGE SCALE GENOMIC DNA]</scope>
    <source>
        <strain evidence="1 2">S-16</strain>
    </source>
</reference>
<evidence type="ECO:0000313" key="1">
    <source>
        <dbReference type="EMBL" id="RQP26845.1"/>
    </source>
</evidence>
<dbReference type="Proteomes" id="UP000267464">
    <property type="component" value="Unassembled WGS sequence"/>
</dbReference>
<organism evidence="1 2">
    <name type="scientific">Piscinibacter terrae</name>
    <dbReference type="NCBI Taxonomy" id="2496871"/>
    <lineage>
        <taxon>Bacteria</taxon>
        <taxon>Pseudomonadati</taxon>
        <taxon>Pseudomonadota</taxon>
        <taxon>Betaproteobacteria</taxon>
        <taxon>Burkholderiales</taxon>
        <taxon>Sphaerotilaceae</taxon>
        <taxon>Piscinibacter</taxon>
    </lineage>
</organism>